<evidence type="ECO:0000256" key="1">
    <source>
        <dbReference type="SAM" id="MobiDB-lite"/>
    </source>
</evidence>
<comment type="caution">
    <text evidence="3">The sequence shown here is derived from an EMBL/GenBank/DDBJ whole genome shotgun (WGS) entry which is preliminary data.</text>
</comment>
<feature type="compositionally biased region" description="Basic and acidic residues" evidence="1">
    <location>
        <begin position="42"/>
        <end position="54"/>
    </location>
</feature>
<feature type="signal peptide" evidence="2">
    <location>
        <begin position="1"/>
        <end position="18"/>
    </location>
</feature>
<keyword evidence="2" id="KW-0732">Signal</keyword>
<evidence type="ECO:0000256" key="2">
    <source>
        <dbReference type="SAM" id="SignalP"/>
    </source>
</evidence>
<reference evidence="3 4" key="1">
    <citation type="journal article" date="2021" name="J. Hered.">
        <title>A chromosome-level genome assembly of the parasitoid wasp, Cotesia glomerata (Hymenoptera: Braconidae).</title>
        <authorList>
            <person name="Pinto B.J."/>
            <person name="Weis J.J."/>
            <person name="Gamble T."/>
            <person name="Ode P.J."/>
            <person name="Paul R."/>
            <person name="Zaspel J.M."/>
        </authorList>
    </citation>
    <scope>NUCLEOTIDE SEQUENCE [LARGE SCALE GENOMIC DNA]</scope>
    <source>
        <strain evidence="3">CgM1</strain>
    </source>
</reference>
<dbReference type="EMBL" id="JAHXZJ010002237">
    <property type="protein sequence ID" value="KAH0545630.1"/>
    <property type="molecule type" value="Genomic_DNA"/>
</dbReference>
<evidence type="ECO:0000313" key="3">
    <source>
        <dbReference type="EMBL" id="KAH0545630.1"/>
    </source>
</evidence>
<keyword evidence="4" id="KW-1185">Reference proteome</keyword>
<accession>A0AAV7I3S6</accession>
<name>A0AAV7I3S6_COTGL</name>
<proteinExistence type="predicted"/>
<organism evidence="3 4">
    <name type="scientific">Cotesia glomerata</name>
    <name type="common">Lepidopteran parasitic wasp</name>
    <name type="synonym">Apanteles glomeratus</name>
    <dbReference type="NCBI Taxonomy" id="32391"/>
    <lineage>
        <taxon>Eukaryota</taxon>
        <taxon>Metazoa</taxon>
        <taxon>Ecdysozoa</taxon>
        <taxon>Arthropoda</taxon>
        <taxon>Hexapoda</taxon>
        <taxon>Insecta</taxon>
        <taxon>Pterygota</taxon>
        <taxon>Neoptera</taxon>
        <taxon>Endopterygota</taxon>
        <taxon>Hymenoptera</taxon>
        <taxon>Apocrita</taxon>
        <taxon>Ichneumonoidea</taxon>
        <taxon>Braconidae</taxon>
        <taxon>Microgastrinae</taxon>
        <taxon>Cotesia</taxon>
    </lineage>
</organism>
<evidence type="ECO:0000313" key="4">
    <source>
        <dbReference type="Proteomes" id="UP000826195"/>
    </source>
</evidence>
<dbReference type="Proteomes" id="UP000826195">
    <property type="component" value="Unassembled WGS sequence"/>
</dbReference>
<dbReference type="AlphaFoldDB" id="A0AAV7I3S6"/>
<gene>
    <name evidence="3" type="ORF">KQX54_001861</name>
</gene>
<sequence length="173" mass="18935">MCVLILMVILFGLRHRQQKQLVAGTAIASAGAGRQEGGVGEGNRESSKGVSRGSRDGIRGSLMLYWMWSSTICCEIPKPVSVYWILCTAEDLYPGSEYKYIVPMVFSTVKSRLWARARVSESCALNILSLYLLLLPKSLSLCSVYSLKLTKVSSSAFAFAFAFADDDDDDALA</sequence>
<feature type="region of interest" description="Disordered" evidence="1">
    <location>
        <begin position="32"/>
        <end position="54"/>
    </location>
</feature>
<protein>
    <submittedName>
        <fullName evidence="3">Uncharacterized protein</fullName>
    </submittedName>
</protein>
<feature type="chain" id="PRO_5043563519" evidence="2">
    <location>
        <begin position="19"/>
        <end position="173"/>
    </location>
</feature>